<evidence type="ECO:0000313" key="2">
    <source>
        <dbReference type="EMBL" id="RUS30447.1"/>
    </source>
</evidence>
<proteinExistence type="predicted"/>
<gene>
    <name evidence="2" type="ORF">BC938DRAFT_479380</name>
</gene>
<comment type="caution">
    <text evidence="2">The sequence shown here is derived from an EMBL/GenBank/DDBJ whole genome shotgun (WGS) entry which is preliminary data.</text>
</comment>
<feature type="compositionally biased region" description="Basic and acidic residues" evidence="1">
    <location>
        <begin position="53"/>
        <end position="64"/>
    </location>
</feature>
<protein>
    <submittedName>
        <fullName evidence="2">Uncharacterized protein</fullName>
    </submittedName>
</protein>
<accession>A0A433QL10</accession>
<evidence type="ECO:0000313" key="3">
    <source>
        <dbReference type="Proteomes" id="UP000274822"/>
    </source>
</evidence>
<dbReference type="AlphaFoldDB" id="A0A433QL10"/>
<sequence length="152" mass="16973">MDHHAHYTCSRQRSKSKRIKFDGPPKVSSAGTSSEQSTTPGRSISPFGPLAHEPTERQKEEMAKQKKQYCSDEVTLSLHLNTLSLGGLAPYLVWVPPGDFRNREFICQGGFAAVEKATVDVKDEKGVKINEVVVALKNMKYPLTEDLKNERN</sequence>
<feature type="region of interest" description="Disordered" evidence="1">
    <location>
        <begin position="1"/>
        <end position="66"/>
    </location>
</feature>
<dbReference type="Proteomes" id="UP000274822">
    <property type="component" value="Unassembled WGS sequence"/>
</dbReference>
<reference evidence="2 3" key="1">
    <citation type="journal article" date="2018" name="New Phytol.">
        <title>Phylogenomics of Endogonaceae and evolution of mycorrhizas within Mucoromycota.</title>
        <authorList>
            <person name="Chang Y."/>
            <person name="Desiro A."/>
            <person name="Na H."/>
            <person name="Sandor L."/>
            <person name="Lipzen A."/>
            <person name="Clum A."/>
            <person name="Barry K."/>
            <person name="Grigoriev I.V."/>
            <person name="Martin F.M."/>
            <person name="Stajich J.E."/>
            <person name="Smith M.E."/>
            <person name="Bonito G."/>
            <person name="Spatafora J.W."/>
        </authorList>
    </citation>
    <scope>NUCLEOTIDE SEQUENCE [LARGE SCALE GENOMIC DNA]</scope>
    <source>
        <strain evidence="2 3">AD002</strain>
    </source>
</reference>
<keyword evidence="3" id="KW-1185">Reference proteome</keyword>
<dbReference type="EMBL" id="RBNJ01003876">
    <property type="protein sequence ID" value="RUS30447.1"/>
    <property type="molecule type" value="Genomic_DNA"/>
</dbReference>
<organism evidence="2 3">
    <name type="scientific">Jimgerdemannia flammicorona</name>
    <dbReference type="NCBI Taxonomy" id="994334"/>
    <lineage>
        <taxon>Eukaryota</taxon>
        <taxon>Fungi</taxon>
        <taxon>Fungi incertae sedis</taxon>
        <taxon>Mucoromycota</taxon>
        <taxon>Mucoromycotina</taxon>
        <taxon>Endogonomycetes</taxon>
        <taxon>Endogonales</taxon>
        <taxon>Endogonaceae</taxon>
        <taxon>Jimgerdemannia</taxon>
    </lineage>
</organism>
<evidence type="ECO:0000256" key="1">
    <source>
        <dbReference type="SAM" id="MobiDB-lite"/>
    </source>
</evidence>
<name>A0A433QL10_9FUNG</name>
<feature type="compositionally biased region" description="Polar residues" evidence="1">
    <location>
        <begin position="29"/>
        <end position="42"/>
    </location>
</feature>